<feature type="transmembrane region" description="Helical" evidence="1">
    <location>
        <begin position="147"/>
        <end position="172"/>
    </location>
</feature>
<comment type="caution">
    <text evidence="3">The sequence shown here is derived from an EMBL/GenBank/DDBJ whole genome shotgun (WGS) entry which is preliminary data.</text>
</comment>
<dbReference type="Proteomes" id="UP000821853">
    <property type="component" value="Chromosome 10"/>
</dbReference>
<sequence>MHGPAAWPAGHLLLLLLALVPCMCESPRDRREVHKEVQPLGGGDGGRPITGLEIFATTVGPSRQDQRMPFVDVRRLLQMLFSSSNGSNNHGTQPKLSRHIDASMAELVAVQTLEGDVAWIEARFVNESHRPFYHHRRKRPYSLEEKLMLLTPVLFFLIPFLVWVGCMVICIARATVHKTY</sequence>
<proteinExistence type="predicted"/>
<feature type="chain" id="PRO_5039941116" evidence="2">
    <location>
        <begin position="25"/>
        <end position="180"/>
    </location>
</feature>
<keyword evidence="2" id="KW-0732">Signal</keyword>
<dbReference type="OMA" id="CCMVICI"/>
<keyword evidence="4" id="KW-1185">Reference proteome</keyword>
<reference evidence="3 4" key="1">
    <citation type="journal article" date="2020" name="Cell">
        <title>Large-Scale Comparative Analyses of Tick Genomes Elucidate Their Genetic Diversity and Vector Capacities.</title>
        <authorList>
            <consortium name="Tick Genome and Microbiome Consortium (TIGMIC)"/>
            <person name="Jia N."/>
            <person name="Wang J."/>
            <person name="Shi W."/>
            <person name="Du L."/>
            <person name="Sun Y."/>
            <person name="Zhan W."/>
            <person name="Jiang J.F."/>
            <person name="Wang Q."/>
            <person name="Zhang B."/>
            <person name="Ji P."/>
            <person name="Bell-Sakyi L."/>
            <person name="Cui X.M."/>
            <person name="Yuan T.T."/>
            <person name="Jiang B.G."/>
            <person name="Yang W.F."/>
            <person name="Lam T.T."/>
            <person name="Chang Q.C."/>
            <person name="Ding S.J."/>
            <person name="Wang X.J."/>
            <person name="Zhu J.G."/>
            <person name="Ruan X.D."/>
            <person name="Zhao L."/>
            <person name="Wei J.T."/>
            <person name="Ye R.Z."/>
            <person name="Que T.C."/>
            <person name="Du C.H."/>
            <person name="Zhou Y.H."/>
            <person name="Cheng J.X."/>
            <person name="Dai P.F."/>
            <person name="Guo W.B."/>
            <person name="Han X.H."/>
            <person name="Huang E.J."/>
            <person name="Li L.F."/>
            <person name="Wei W."/>
            <person name="Gao Y.C."/>
            <person name="Liu J.Z."/>
            <person name="Shao H.Z."/>
            <person name="Wang X."/>
            <person name="Wang C.C."/>
            <person name="Yang T.C."/>
            <person name="Huo Q.B."/>
            <person name="Li W."/>
            <person name="Chen H.Y."/>
            <person name="Chen S.E."/>
            <person name="Zhou L.G."/>
            <person name="Ni X.B."/>
            <person name="Tian J.H."/>
            <person name="Sheng Y."/>
            <person name="Liu T."/>
            <person name="Pan Y.S."/>
            <person name="Xia L.Y."/>
            <person name="Li J."/>
            <person name="Zhao F."/>
            <person name="Cao W.C."/>
        </authorList>
    </citation>
    <scope>NUCLEOTIDE SEQUENCE [LARGE SCALE GENOMIC DNA]</scope>
    <source>
        <strain evidence="3">HaeL-2018</strain>
    </source>
</reference>
<protein>
    <submittedName>
        <fullName evidence="3">Uncharacterized protein</fullName>
    </submittedName>
</protein>
<evidence type="ECO:0000256" key="1">
    <source>
        <dbReference type="SAM" id="Phobius"/>
    </source>
</evidence>
<dbReference type="AlphaFoldDB" id="A0A9J6FMN1"/>
<accession>A0A9J6FMN1</accession>
<dbReference type="EMBL" id="JABSTR010000002">
    <property type="protein sequence ID" value="KAH9364095.1"/>
    <property type="molecule type" value="Genomic_DNA"/>
</dbReference>
<feature type="signal peptide" evidence="2">
    <location>
        <begin position="1"/>
        <end position="24"/>
    </location>
</feature>
<dbReference type="VEuPathDB" id="VectorBase:HLOH_061791"/>
<dbReference type="OrthoDB" id="6505572at2759"/>
<name>A0A9J6FMN1_HAELO</name>
<evidence type="ECO:0000256" key="2">
    <source>
        <dbReference type="SAM" id="SignalP"/>
    </source>
</evidence>
<evidence type="ECO:0000313" key="3">
    <source>
        <dbReference type="EMBL" id="KAH9364095.1"/>
    </source>
</evidence>
<organism evidence="3 4">
    <name type="scientific">Haemaphysalis longicornis</name>
    <name type="common">Bush tick</name>
    <dbReference type="NCBI Taxonomy" id="44386"/>
    <lineage>
        <taxon>Eukaryota</taxon>
        <taxon>Metazoa</taxon>
        <taxon>Ecdysozoa</taxon>
        <taxon>Arthropoda</taxon>
        <taxon>Chelicerata</taxon>
        <taxon>Arachnida</taxon>
        <taxon>Acari</taxon>
        <taxon>Parasitiformes</taxon>
        <taxon>Ixodida</taxon>
        <taxon>Ixodoidea</taxon>
        <taxon>Ixodidae</taxon>
        <taxon>Haemaphysalinae</taxon>
        <taxon>Haemaphysalis</taxon>
    </lineage>
</organism>
<keyword evidence="1" id="KW-1133">Transmembrane helix</keyword>
<keyword evidence="1" id="KW-0472">Membrane</keyword>
<evidence type="ECO:0000313" key="4">
    <source>
        <dbReference type="Proteomes" id="UP000821853"/>
    </source>
</evidence>
<gene>
    <name evidence="3" type="ORF">HPB48_019290</name>
</gene>
<keyword evidence="1" id="KW-0812">Transmembrane</keyword>